<evidence type="ECO:0000313" key="2">
    <source>
        <dbReference type="EMBL" id="ETE68961.1"/>
    </source>
</evidence>
<accession>V8P4S0</accession>
<feature type="region of interest" description="Disordered" evidence="1">
    <location>
        <begin position="35"/>
        <end position="65"/>
    </location>
</feature>
<feature type="non-terminal residue" evidence="2">
    <location>
        <position position="1"/>
    </location>
</feature>
<evidence type="ECO:0000256" key="1">
    <source>
        <dbReference type="SAM" id="MobiDB-lite"/>
    </source>
</evidence>
<dbReference type="AlphaFoldDB" id="V8P4S0"/>
<name>V8P4S0_OPHHA</name>
<gene>
    <name evidence="2" type="ORF">L345_05247</name>
</gene>
<evidence type="ECO:0000313" key="3">
    <source>
        <dbReference type="Proteomes" id="UP000018936"/>
    </source>
</evidence>
<protein>
    <submittedName>
        <fullName evidence="2">Uncharacterized protein</fullName>
    </submittedName>
</protein>
<keyword evidence="3" id="KW-1185">Reference proteome</keyword>
<dbReference type="EMBL" id="AZIM01000879">
    <property type="protein sequence ID" value="ETE68961.1"/>
    <property type="molecule type" value="Genomic_DNA"/>
</dbReference>
<feature type="compositionally biased region" description="Basic residues" evidence="1">
    <location>
        <begin position="42"/>
        <end position="51"/>
    </location>
</feature>
<dbReference type="Proteomes" id="UP000018936">
    <property type="component" value="Unassembled WGS sequence"/>
</dbReference>
<sequence length="65" mass="7186">MSPASFPETGGRGGVFAALRRNPFASFVQRGYFVTGSPPHRATAKHIRPRLSKYEGRKGARKGRR</sequence>
<comment type="caution">
    <text evidence="2">The sequence shown here is derived from an EMBL/GenBank/DDBJ whole genome shotgun (WGS) entry which is preliminary data.</text>
</comment>
<reference evidence="2 3" key="1">
    <citation type="journal article" date="2013" name="Proc. Natl. Acad. Sci. U.S.A.">
        <title>The king cobra genome reveals dynamic gene evolution and adaptation in the snake venom system.</title>
        <authorList>
            <person name="Vonk F.J."/>
            <person name="Casewell N.R."/>
            <person name="Henkel C.V."/>
            <person name="Heimberg A.M."/>
            <person name="Jansen H.J."/>
            <person name="McCleary R.J."/>
            <person name="Kerkkamp H.M."/>
            <person name="Vos R.A."/>
            <person name="Guerreiro I."/>
            <person name="Calvete J.J."/>
            <person name="Wuster W."/>
            <person name="Woods A.E."/>
            <person name="Logan J.M."/>
            <person name="Harrison R.A."/>
            <person name="Castoe T.A."/>
            <person name="de Koning A.P."/>
            <person name="Pollock D.D."/>
            <person name="Yandell M."/>
            <person name="Calderon D."/>
            <person name="Renjifo C."/>
            <person name="Currier R.B."/>
            <person name="Salgado D."/>
            <person name="Pla D."/>
            <person name="Sanz L."/>
            <person name="Hyder A.S."/>
            <person name="Ribeiro J.M."/>
            <person name="Arntzen J.W."/>
            <person name="van den Thillart G.E."/>
            <person name="Boetzer M."/>
            <person name="Pirovano W."/>
            <person name="Dirks R.P."/>
            <person name="Spaink H.P."/>
            <person name="Duboule D."/>
            <person name="McGlinn E."/>
            <person name="Kini R.M."/>
            <person name="Richardson M.K."/>
        </authorList>
    </citation>
    <scope>NUCLEOTIDE SEQUENCE</scope>
    <source>
        <tissue evidence="2">Blood</tissue>
    </source>
</reference>
<proteinExistence type="predicted"/>
<organism evidence="2 3">
    <name type="scientific">Ophiophagus hannah</name>
    <name type="common">King cobra</name>
    <name type="synonym">Naja hannah</name>
    <dbReference type="NCBI Taxonomy" id="8665"/>
    <lineage>
        <taxon>Eukaryota</taxon>
        <taxon>Metazoa</taxon>
        <taxon>Chordata</taxon>
        <taxon>Craniata</taxon>
        <taxon>Vertebrata</taxon>
        <taxon>Euteleostomi</taxon>
        <taxon>Lepidosauria</taxon>
        <taxon>Squamata</taxon>
        <taxon>Bifurcata</taxon>
        <taxon>Unidentata</taxon>
        <taxon>Episquamata</taxon>
        <taxon>Toxicofera</taxon>
        <taxon>Serpentes</taxon>
        <taxon>Colubroidea</taxon>
        <taxon>Elapidae</taxon>
        <taxon>Elapinae</taxon>
        <taxon>Ophiophagus</taxon>
    </lineage>
</organism>